<comment type="caution">
    <text evidence="2">The sequence shown here is derived from an EMBL/GenBank/DDBJ whole genome shotgun (WGS) entry which is preliminary data.</text>
</comment>
<keyword evidence="3" id="KW-1185">Reference proteome</keyword>
<dbReference type="Proteomes" id="UP001338125">
    <property type="component" value="Unassembled WGS sequence"/>
</dbReference>
<dbReference type="SUPFAM" id="SSF53474">
    <property type="entry name" value="alpha/beta-Hydrolases"/>
    <property type="match status" value="1"/>
</dbReference>
<feature type="signal peptide" evidence="1">
    <location>
        <begin position="1"/>
        <end position="26"/>
    </location>
</feature>
<dbReference type="PANTHER" id="PTHR35560:SF3">
    <property type="entry name" value="PEPTIDASE S9 PROLYL OLIGOPEPTIDASE CATALYTIC DOMAIN-CONTAINING PROTEIN"/>
    <property type="match status" value="1"/>
</dbReference>
<accession>A0ABR0SUU1</accession>
<keyword evidence="1" id="KW-0732">Signal</keyword>
<evidence type="ECO:0000256" key="1">
    <source>
        <dbReference type="SAM" id="SignalP"/>
    </source>
</evidence>
<reference evidence="2 3" key="1">
    <citation type="submission" date="2024-01" db="EMBL/GenBank/DDBJ databases">
        <title>Complete genome of Cladobotryum mycophilum ATHUM6906.</title>
        <authorList>
            <person name="Christinaki A.C."/>
            <person name="Myridakis A.I."/>
            <person name="Kouvelis V.N."/>
        </authorList>
    </citation>
    <scope>NUCLEOTIDE SEQUENCE [LARGE SCALE GENOMIC DNA]</scope>
    <source>
        <strain evidence="2 3">ATHUM6906</strain>
    </source>
</reference>
<dbReference type="PANTHER" id="PTHR35560">
    <property type="entry name" value="BLL0132 PROTEIN"/>
    <property type="match status" value="1"/>
</dbReference>
<organism evidence="2 3">
    <name type="scientific">Cladobotryum mycophilum</name>
    <dbReference type="NCBI Taxonomy" id="491253"/>
    <lineage>
        <taxon>Eukaryota</taxon>
        <taxon>Fungi</taxon>
        <taxon>Dikarya</taxon>
        <taxon>Ascomycota</taxon>
        <taxon>Pezizomycotina</taxon>
        <taxon>Sordariomycetes</taxon>
        <taxon>Hypocreomycetidae</taxon>
        <taxon>Hypocreales</taxon>
        <taxon>Hypocreaceae</taxon>
        <taxon>Cladobotryum</taxon>
    </lineage>
</organism>
<evidence type="ECO:0000313" key="2">
    <source>
        <dbReference type="EMBL" id="KAK5995936.1"/>
    </source>
</evidence>
<evidence type="ECO:0000313" key="3">
    <source>
        <dbReference type="Proteomes" id="UP001338125"/>
    </source>
</evidence>
<dbReference type="Gene3D" id="3.40.50.1820">
    <property type="entry name" value="alpha/beta hydrolase"/>
    <property type="match status" value="1"/>
</dbReference>
<evidence type="ECO:0008006" key="4">
    <source>
        <dbReference type="Google" id="ProtNLM"/>
    </source>
</evidence>
<proteinExistence type="predicted"/>
<name>A0ABR0SUU1_9HYPO</name>
<dbReference type="EMBL" id="JAVFKD010000004">
    <property type="protein sequence ID" value="KAK5995936.1"/>
    <property type="molecule type" value="Genomic_DNA"/>
</dbReference>
<protein>
    <recommendedName>
        <fullName evidence="4">Transmembrane protein</fullName>
    </recommendedName>
</protein>
<dbReference type="InterPro" id="IPR029058">
    <property type="entry name" value="AB_hydrolase_fold"/>
</dbReference>
<sequence length="418" mass="47151">MATTRSFIRSFKAVILTLIVAGSSFASNAHQLPNATSTLPSNHTGEGQPPIIQPPAWLRDPQEIPSGSVSRSLRVGKHGDEEVALFQTQDAKNEHIRHTYIVIHGELSDAWRYWPRMNNAIEKARQLSFPGANRNLMVVAPILFSNKYNCGQYADNQLAWNVSGAWQDGREAIHPPGTNVTSLDVMDKLVEEFSDHKKFPRMTNITIVGQSGGGQFVQRYAAVAKEPRSHGIHIRYIQVNPSSSLYFTQDRPNMMNTTLPSKRSCHKYNNWRYGFDQFPSTLNASKTPEEYFRQFISRDVISLVGYQDTDLKGGQTCMDRMQGGPKRRDRNLIWYQYINGLARTGEDLQGFPGKFDDLPDWSSVSNHSIKTRLMVLENANHEFINVFATDGGRSALFSDRDLLPSWRPGQPSSPCTEN</sequence>
<feature type="chain" id="PRO_5046497848" description="Transmembrane protein" evidence="1">
    <location>
        <begin position="27"/>
        <end position="418"/>
    </location>
</feature>
<gene>
    <name evidence="2" type="ORF">PT974_04355</name>
</gene>